<feature type="coiled-coil region" evidence="1">
    <location>
        <begin position="148"/>
        <end position="175"/>
    </location>
</feature>
<dbReference type="Proteomes" id="UP000827751">
    <property type="component" value="Segment"/>
</dbReference>
<dbReference type="EMBL" id="OK499972">
    <property type="protein sequence ID" value="UGO46186.1"/>
    <property type="molecule type" value="Genomic_DNA"/>
</dbReference>
<reference evidence="2 3" key="1">
    <citation type="submission" date="2021-10" db="EMBL/GenBank/DDBJ databases">
        <authorList>
            <person name="Lavering E.D."/>
            <person name="James R."/>
            <person name="Fairhom J.D."/>
            <person name="Ogilvie B.H."/>
            <person name="Thurgood T.L."/>
            <person name="Robison R.A."/>
            <person name="Grose J.H."/>
        </authorList>
    </citation>
    <scope>NUCLEOTIDE SEQUENCE [LARGE SCALE GENOMIC DNA]</scope>
</reference>
<gene>
    <name evidence="2" type="ORF">CHEWBECCA_103</name>
</gene>
<evidence type="ECO:0000256" key="1">
    <source>
        <dbReference type="SAM" id="Coils"/>
    </source>
</evidence>
<protein>
    <submittedName>
        <fullName evidence="2">Uncharacterized protein</fullName>
    </submittedName>
</protein>
<evidence type="ECO:0000313" key="3">
    <source>
        <dbReference type="Proteomes" id="UP000827751"/>
    </source>
</evidence>
<keyword evidence="3" id="KW-1185">Reference proteome</keyword>
<name>A0AAE9CA55_9CAUD</name>
<organism evidence="2 3">
    <name type="scientific">Bacillus phage vB_BanS_Chewbecca</name>
    <dbReference type="NCBI Taxonomy" id="2894786"/>
    <lineage>
        <taxon>Viruses</taxon>
        <taxon>Duplodnaviria</taxon>
        <taxon>Heunggongvirae</taxon>
        <taxon>Uroviricota</taxon>
        <taxon>Caudoviricetes</taxon>
        <taxon>Joanripponvirinae</taxon>
        <taxon>Tsamsavirus</taxon>
        <taxon>Tsamsavirus chewbecca</taxon>
    </lineage>
</organism>
<proteinExistence type="predicted"/>
<accession>A0AAE9CA55</accession>
<keyword evidence="1" id="KW-0175">Coiled coil</keyword>
<sequence>MINSVYYGLKQEKYAETNYRNWNRLWNIFYGWEKLDSEYVQATIDIVKAHMENHDNCRYVSPTFKTIDKKVFLDNKFSILLDKEQRVTIGDKTGIVMDKVIDISKDTAFYYTNIVAEIDDSKYEERRKKEFEWLLSLLESKLKLVKAREAQEKEAEKHQDMFDELKIEEMKAMEEQNNTFMGKIIKWFKGE</sequence>
<evidence type="ECO:0000313" key="2">
    <source>
        <dbReference type="EMBL" id="UGO46186.1"/>
    </source>
</evidence>